<keyword evidence="1" id="KW-0812">Transmembrane</keyword>
<keyword evidence="2" id="KW-0614">Plasmid</keyword>
<protein>
    <submittedName>
        <fullName evidence="2">Uncharacterized protein</fullName>
    </submittedName>
</protein>
<dbReference type="KEGG" id="ent:Ent638_4300"/>
<keyword evidence="1" id="KW-0472">Membrane</keyword>
<feature type="transmembrane region" description="Helical" evidence="1">
    <location>
        <begin position="70"/>
        <end position="92"/>
    </location>
</feature>
<reference evidence="3" key="1">
    <citation type="journal article" date="2010" name="PLoS Genet.">
        <title>Genome sequence of the plant growth promoting endophytic bacterium Enterobacter sp. 638.</title>
        <authorList>
            <person name="Taghavi S."/>
            <person name="van der Lelie D."/>
            <person name="Hoffman A."/>
            <person name="Zhang Y.B."/>
            <person name="Walla M.D."/>
            <person name="Vangronsveld J."/>
            <person name="Newman L."/>
            <person name="Monchy S."/>
        </authorList>
    </citation>
    <scope>NUCLEOTIDE SEQUENCE [LARGE SCALE GENOMIC DNA]</scope>
    <source>
        <strain evidence="3">638</strain>
    </source>
</reference>
<keyword evidence="1" id="KW-1133">Transmembrane helix</keyword>
<dbReference type="Proteomes" id="UP000000230">
    <property type="component" value="Plasmid pENTE01"/>
</dbReference>
<proteinExistence type="predicted"/>
<geneLocation type="plasmid" evidence="2 3">
    <name>pENTE01</name>
</geneLocation>
<evidence type="ECO:0000313" key="3">
    <source>
        <dbReference type="Proteomes" id="UP000000230"/>
    </source>
</evidence>
<dbReference type="EMBL" id="CP000654">
    <property type="protein sequence ID" value="ABP62905.1"/>
    <property type="molecule type" value="Genomic_DNA"/>
</dbReference>
<organism evidence="2 3">
    <name type="scientific">Enterobacter sp. (strain 638)</name>
    <dbReference type="NCBI Taxonomy" id="399742"/>
    <lineage>
        <taxon>Bacteria</taxon>
        <taxon>Pseudomonadati</taxon>
        <taxon>Pseudomonadota</taxon>
        <taxon>Gammaproteobacteria</taxon>
        <taxon>Enterobacterales</taxon>
        <taxon>Enterobacteriaceae</taxon>
        <taxon>Enterobacter</taxon>
    </lineage>
</organism>
<keyword evidence="3" id="KW-1185">Reference proteome</keyword>
<feature type="transmembrane region" description="Helical" evidence="1">
    <location>
        <begin position="104"/>
        <end position="122"/>
    </location>
</feature>
<name>A0A9J9GK57_ENT38</name>
<dbReference type="AlphaFoldDB" id="A0A9J9GK57"/>
<gene>
    <name evidence="2" type="ordered locus">Ent638_4300</name>
</gene>
<sequence length="137" mass="15446">MSAWSRGQPFMGKFDRFYAEEFLDYGGEVRLRIRVYFPSTVSCRPKAYFTRHTFGFGIAEKGKTRMKASLLAGLIFWGTIALVLSELITVSVSGTQTCLVWLSYALWGIAGAMVMRAGFVALRERRTRRSGVTGHEM</sequence>
<evidence type="ECO:0000313" key="2">
    <source>
        <dbReference type="EMBL" id="ABP62905.1"/>
    </source>
</evidence>
<evidence type="ECO:0000256" key="1">
    <source>
        <dbReference type="SAM" id="Phobius"/>
    </source>
</evidence>
<accession>A0A9J9GK57</accession>